<keyword evidence="8" id="KW-1185">Reference proteome</keyword>
<comment type="caution">
    <text evidence="7">The sequence shown here is derived from an EMBL/GenBank/DDBJ whole genome shotgun (WGS) entry which is preliminary data.</text>
</comment>
<evidence type="ECO:0000313" key="7">
    <source>
        <dbReference type="EMBL" id="GKU72711.1"/>
    </source>
</evidence>
<dbReference type="Proteomes" id="UP001139505">
    <property type="component" value="Unassembled WGS sequence"/>
</dbReference>
<reference evidence="7" key="3">
    <citation type="journal article" date="2022" name="Microbiol. Resour. Announc.">
        <title>Draft Genome Sequences of Eight Mycobacterium montefiorense Strains Isolated from Salamanders in Captivity.</title>
        <authorList>
            <person name="Komine T."/>
            <person name="Ihara H."/>
            <person name="Fukano H."/>
            <person name="Hoshino Y."/>
            <person name="Kurata O."/>
            <person name="Wada S."/>
        </authorList>
    </citation>
    <scope>NUCLEOTIDE SEQUENCE</scope>
    <source>
        <strain evidence="7">NJB18185</strain>
    </source>
</reference>
<evidence type="ECO:0000256" key="1">
    <source>
        <dbReference type="ARBA" id="ARBA00007534"/>
    </source>
</evidence>
<dbReference type="SMART" id="SM01110">
    <property type="entry name" value="Cutinase"/>
    <property type="match status" value="1"/>
</dbReference>
<dbReference type="PANTHER" id="PTHR33630:SF9">
    <property type="entry name" value="CUTINASE 4"/>
    <property type="match status" value="1"/>
</dbReference>
<dbReference type="InterPro" id="IPR029058">
    <property type="entry name" value="AB_hydrolase_fold"/>
</dbReference>
<feature type="signal peptide" evidence="5">
    <location>
        <begin position="1"/>
        <end position="41"/>
    </location>
</feature>
<accession>A0AA37UVJ1</accession>
<organism evidence="7 9">
    <name type="scientific">Mycobacterium montefiorense</name>
    <dbReference type="NCBI Taxonomy" id="154654"/>
    <lineage>
        <taxon>Bacteria</taxon>
        <taxon>Bacillati</taxon>
        <taxon>Actinomycetota</taxon>
        <taxon>Actinomycetes</taxon>
        <taxon>Mycobacteriales</taxon>
        <taxon>Mycobacteriaceae</taxon>
        <taxon>Mycobacterium</taxon>
        <taxon>Mycobacterium simiae complex</taxon>
    </lineage>
</organism>
<sequence length="239" mass="24230">MKVNVVKLINTRMRKLAAAAGVAALMTAAVLFSSHAPSADAEPCPDVDLVFPRGTSEPPGVGGIGSGFVDALRGQIGGRSLAVYPVNYPASNDFSNPDFPATFIDGIRDATSHIESMAASCPKTREVLGGFSQGAAVAGFVTSSAVPKNVPAASVPAPMPSDVANHVAAVILFGTPSNQFLEHYGAPDIVIGPLYQPKTLQLCAPGDPICGGGNDGAAHASYVVNGMTGQGASFVASHL</sequence>
<comment type="similarity">
    <text evidence="1">Belongs to the cutinase family.</text>
</comment>
<dbReference type="InterPro" id="IPR000675">
    <property type="entry name" value="Cutinase/axe"/>
</dbReference>
<dbReference type="AlphaFoldDB" id="A0AA37UVJ1"/>
<dbReference type="SUPFAM" id="SSF53474">
    <property type="entry name" value="alpha/beta-Hydrolases"/>
    <property type="match status" value="1"/>
</dbReference>
<dbReference type="PANTHER" id="PTHR33630">
    <property type="entry name" value="CUTINASE RV1984C-RELATED-RELATED"/>
    <property type="match status" value="1"/>
</dbReference>
<keyword evidence="5" id="KW-0732">Signal</keyword>
<evidence type="ECO:0000256" key="3">
    <source>
        <dbReference type="ARBA" id="ARBA00022801"/>
    </source>
</evidence>
<dbReference type="Pfam" id="PF01083">
    <property type="entry name" value="Cutinase"/>
    <property type="match status" value="1"/>
</dbReference>
<evidence type="ECO:0000313" key="6">
    <source>
        <dbReference type="EMBL" id="GBG35902.1"/>
    </source>
</evidence>
<name>A0AA37UVJ1_9MYCO</name>
<proteinExistence type="inferred from homology"/>
<keyword evidence="4" id="KW-1015">Disulfide bond</keyword>
<evidence type="ECO:0000313" key="8">
    <source>
        <dbReference type="Proteomes" id="UP000245060"/>
    </source>
</evidence>
<feature type="chain" id="PRO_5041336372" evidence="5">
    <location>
        <begin position="42"/>
        <end position="239"/>
    </location>
</feature>
<dbReference type="EMBL" id="BQYH01000016">
    <property type="protein sequence ID" value="GKU72711.1"/>
    <property type="molecule type" value="Genomic_DNA"/>
</dbReference>
<dbReference type="Proteomes" id="UP000245060">
    <property type="component" value="Unassembled WGS sequence"/>
</dbReference>
<reference evidence="6" key="1">
    <citation type="journal article" date="2018" name="Genome Announc.">
        <title>Draft Genome Sequence of Mycobacterium montefiorense Isolated from Japanese Black Salamander (Hynobius nigrescens).</title>
        <authorList>
            <person name="Fukano H."/>
            <person name="Yoshida M."/>
            <person name="Shimizu A."/>
            <person name="Iwao H."/>
            <person name="Katayama Y."/>
            <person name="Omatsu T."/>
            <person name="Mizutani T."/>
            <person name="Kurata O."/>
            <person name="Wada S."/>
            <person name="Hoshino Y."/>
        </authorList>
    </citation>
    <scope>NUCLEOTIDE SEQUENCE</scope>
    <source>
        <strain evidence="6">BS</strain>
    </source>
</reference>
<keyword evidence="2" id="KW-0719">Serine esterase</keyword>
<dbReference type="EMBL" id="BFCH01000002">
    <property type="protein sequence ID" value="GBG35902.1"/>
    <property type="molecule type" value="Genomic_DNA"/>
</dbReference>
<keyword evidence="3" id="KW-0378">Hydrolase</keyword>
<reference evidence="8" key="2">
    <citation type="submission" date="2018-04" db="EMBL/GenBank/DDBJ databases">
        <title>Draft genome sequence of Mycobacterium montefiorense isolated from Japanese black salamander.</title>
        <authorList>
            <person name="Fukano H."/>
            <person name="Yoshida M."/>
            <person name="Shimizu A."/>
            <person name="Iwao H."/>
            <person name="Kurata O."/>
            <person name="Katayama Y."/>
            <person name="Omatsu T."/>
            <person name="Mizutani T."/>
            <person name="Wada S."/>
            <person name="Hoshino Y."/>
        </authorList>
    </citation>
    <scope>NUCLEOTIDE SEQUENCE [LARGE SCALE GENOMIC DNA]</scope>
    <source>
        <strain evidence="8">BS</strain>
    </source>
</reference>
<reference evidence="7" key="4">
    <citation type="submission" date="2022-04" db="EMBL/GenBank/DDBJ databases">
        <authorList>
            <person name="Komine T."/>
            <person name="Fukano H."/>
            <person name="Wada S."/>
        </authorList>
    </citation>
    <scope>NUCLEOTIDE SEQUENCE</scope>
    <source>
        <strain evidence="7">NJB18185</strain>
    </source>
</reference>
<evidence type="ECO:0000313" key="9">
    <source>
        <dbReference type="Proteomes" id="UP001139505"/>
    </source>
</evidence>
<dbReference type="GO" id="GO:0052689">
    <property type="term" value="F:carboxylic ester hydrolase activity"/>
    <property type="evidence" value="ECO:0007669"/>
    <property type="project" value="UniProtKB-KW"/>
</dbReference>
<evidence type="ECO:0000256" key="4">
    <source>
        <dbReference type="ARBA" id="ARBA00023157"/>
    </source>
</evidence>
<protein>
    <submittedName>
        <fullName evidence="7">Cutinase</fullName>
    </submittedName>
</protein>
<gene>
    <name evidence="7" type="primary">cut5</name>
    <name evidence="6" type="ORF">MmonteBS_02740</name>
    <name evidence="7" type="ORF">NJB18185_24830</name>
</gene>
<dbReference type="Gene3D" id="3.40.50.1820">
    <property type="entry name" value="alpha/beta hydrolase"/>
    <property type="match status" value="1"/>
</dbReference>
<evidence type="ECO:0000256" key="5">
    <source>
        <dbReference type="SAM" id="SignalP"/>
    </source>
</evidence>
<evidence type="ECO:0000256" key="2">
    <source>
        <dbReference type="ARBA" id="ARBA00022487"/>
    </source>
</evidence>